<evidence type="ECO:0000256" key="1">
    <source>
        <dbReference type="ARBA" id="ARBA00000085"/>
    </source>
</evidence>
<feature type="domain" description="Response regulatory" evidence="6">
    <location>
        <begin position="5"/>
        <end position="121"/>
    </location>
</feature>
<dbReference type="InterPro" id="IPR001789">
    <property type="entry name" value="Sig_transdc_resp-reg_receiver"/>
</dbReference>
<dbReference type="InterPro" id="IPR003594">
    <property type="entry name" value="HATPase_dom"/>
</dbReference>
<dbReference type="Gene3D" id="3.40.50.2300">
    <property type="match status" value="1"/>
</dbReference>
<keyword evidence="8" id="KW-1185">Reference proteome</keyword>
<dbReference type="PANTHER" id="PTHR43065">
    <property type="entry name" value="SENSOR HISTIDINE KINASE"/>
    <property type="match status" value="1"/>
</dbReference>
<dbReference type="PANTHER" id="PTHR43065:SF50">
    <property type="entry name" value="HISTIDINE KINASE"/>
    <property type="match status" value="1"/>
</dbReference>
<evidence type="ECO:0000313" key="8">
    <source>
        <dbReference type="Proteomes" id="UP001221208"/>
    </source>
</evidence>
<name>A0ABT5JTN6_9BURK</name>
<evidence type="ECO:0000256" key="3">
    <source>
        <dbReference type="ARBA" id="ARBA00022553"/>
    </source>
</evidence>
<dbReference type="CDD" id="cd00082">
    <property type="entry name" value="HisKA"/>
    <property type="match status" value="1"/>
</dbReference>
<reference evidence="7 8" key="1">
    <citation type="submission" date="2022-10" db="EMBL/GenBank/DDBJ databases">
        <title>Janthinobacterium sp. hw3 Genome sequencing.</title>
        <authorList>
            <person name="Park S."/>
        </authorList>
    </citation>
    <scope>NUCLEOTIDE SEQUENCE [LARGE SCALE GENOMIC DNA]</scope>
    <source>
        <strain evidence="8">hw3</strain>
    </source>
</reference>
<dbReference type="InterPro" id="IPR004358">
    <property type="entry name" value="Sig_transdc_His_kin-like_C"/>
</dbReference>
<dbReference type="Proteomes" id="UP001221208">
    <property type="component" value="Unassembled WGS sequence"/>
</dbReference>
<keyword evidence="3 4" id="KW-0597">Phosphoprotein</keyword>
<dbReference type="Gene3D" id="3.30.565.10">
    <property type="entry name" value="Histidine kinase-like ATPase, C-terminal domain"/>
    <property type="match status" value="1"/>
</dbReference>
<dbReference type="CDD" id="cd19920">
    <property type="entry name" value="REC_PA4781-like"/>
    <property type="match status" value="1"/>
</dbReference>
<protein>
    <recommendedName>
        <fullName evidence="2">histidine kinase</fullName>
        <ecNumber evidence="2">2.7.13.3</ecNumber>
    </recommendedName>
</protein>
<evidence type="ECO:0000313" key="7">
    <source>
        <dbReference type="EMBL" id="MDC8756112.1"/>
    </source>
</evidence>
<evidence type="ECO:0000259" key="5">
    <source>
        <dbReference type="PROSITE" id="PS50109"/>
    </source>
</evidence>
<accession>A0ABT5JTN6</accession>
<dbReference type="PROSITE" id="PS50109">
    <property type="entry name" value="HIS_KIN"/>
    <property type="match status" value="1"/>
</dbReference>
<dbReference type="SMART" id="SM00448">
    <property type="entry name" value="REC"/>
    <property type="match status" value="1"/>
</dbReference>
<dbReference type="PROSITE" id="PS50110">
    <property type="entry name" value="RESPONSE_REGULATORY"/>
    <property type="match status" value="1"/>
</dbReference>
<evidence type="ECO:0000256" key="2">
    <source>
        <dbReference type="ARBA" id="ARBA00012438"/>
    </source>
</evidence>
<dbReference type="PRINTS" id="PR00344">
    <property type="entry name" value="BCTRLSENSOR"/>
</dbReference>
<dbReference type="InterPro" id="IPR036890">
    <property type="entry name" value="HATPase_C_sf"/>
</dbReference>
<dbReference type="SMART" id="SM00387">
    <property type="entry name" value="HATPase_c"/>
    <property type="match status" value="1"/>
</dbReference>
<comment type="caution">
    <text evidence="7">The sequence shown here is derived from an EMBL/GenBank/DDBJ whole genome shotgun (WGS) entry which is preliminary data.</text>
</comment>
<dbReference type="Pfam" id="PF00072">
    <property type="entry name" value="Response_reg"/>
    <property type="match status" value="1"/>
</dbReference>
<feature type="domain" description="Histidine kinase" evidence="5">
    <location>
        <begin position="187"/>
        <end position="432"/>
    </location>
</feature>
<dbReference type="InterPro" id="IPR005467">
    <property type="entry name" value="His_kinase_dom"/>
</dbReference>
<dbReference type="SUPFAM" id="SSF52172">
    <property type="entry name" value="CheY-like"/>
    <property type="match status" value="1"/>
</dbReference>
<dbReference type="InterPro" id="IPR003661">
    <property type="entry name" value="HisK_dim/P_dom"/>
</dbReference>
<dbReference type="SUPFAM" id="SSF47384">
    <property type="entry name" value="Homodimeric domain of signal transducing histidine kinase"/>
    <property type="match status" value="1"/>
</dbReference>
<evidence type="ECO:0000256" key="4">
    <source>
        <dbReference type="PROSITE-ProRule" id="PRU00169"/>
    </source>
</evidence>
<sequence length="438" mass="47899">MKPATVLIVDDTPANVAVLADYLEDQGLRVVVAQDGEEGLARAHFVKPDLILLDVMMPGMDGFETCRRLKAHEAVKDIPVIFMTALTDTGNVVQGFSVGGVDYVTKPIQIEEVLARINTHLSLRAMHRQVSEHNQTLRQEVAMRLQTEAELQAIGNEQRSLIAKLQQAHEQLLQSEKMASIGQLAAGIAHEINNPIGFVNSNMGALQGYFDTLFGALDDCDEAIKQGADQPHIAARYAQIRKGADIDFLKEDFGDLMRESLEGLKRVKDIVQALKDFSHVGESNWLAADLHRGLDSTLNIVNNEIKYKAEIVKQYGELPLVKCLASQLNQVFMNLLVNAAHAIKEFGVITIRTGCTGPDWVWVEIGDNGQGMAPDVMKRIFEPFFTTKAVGSGTGLGLSLSYGIVNKHGGRIEVSSEPGQGCRFTVHLPVNPAQAEPA</sequence>
<dbReference type="RefSeq" id="WP_273668740.1">
    <property type="nucleotide sequence ID" value="NZ_JAQQXR010000001.1"/>
</dbReference>
<dbReference type="EMBL" id="JAQQXR010000001">
    <property type="protein sequence ID" value="MDC8756112.1"/>
    <property type="molecule type" value="Genomic_DNA"/>
</dbReference>
<dbReference type="SUPFAM" id="SSF55874">
    <property type="entry name" value="ATPase domain of HSP90 chaperone/DNA topoisomerase II/histidine kinase"/>
    <property type="match status" value="1"/>
</dbReference>
<dbReference type="InterPro" id="IPR011006">
    <property type="entry name" value="CheY-like_superfamily"/>
</dbReference>
<dbReference type="Gene3D" id="1.10.287.130">
    <property type="match status" value="1"/>
</dbReference>
<organism evidence="7 8">
    <name type="scientific">Janthinobacterium fluminis</name>
    <dbReference type="NCBI Taxonomy" id="2987524"/>
    <lineage>
        <taxon>Bacteria</taxon>
        <taxon>Pseudomonadati</taxon>
        <taxon>Pseudomonadota</taxon>
        <taxon>Betaproteobacteria</taxon>
        <taxon>Burkholderiales</taxon>
        <taxon>Oxalobacteraceae</taxon>
        <taxon>Janthinobacterium</taxon>
    </lineage>
</organism>
<dbReference type="EC" id="2.7.13.3" evidence="2"/>
<comment type="catalytic activity">
    <reaction evidence="1">
        <text>ATP + protein L-histidine = ADP + protein N-phospho-L-histidine.</text>
        <dbReference type="EC" id="2.7.13.3"/>
    </reaction>
</comment>
<dbReference type="Pfam" id="PF02518">
    <property type="entry name" value="HATPase_c"/>
    <property type="match status" value="1"/>
</dbReference>
<feature type="modified residue" description="4-aspartylphosphate" evidence="4">
    <location>
        <position position="54"/>
    </location>
</feature>
<dbReference type="InterPro" id="IPR036097">
    <property type="entry name" value="HisK_dim/P_sf"/>
</dbReference>
<evidence type="ECO:0000259" key="6">
    <source>
        <dbReference type="PROSITE" id="PS50110"/>
    </source>
</evidence>
<gene>
    <name evidence="7" type="ORF">OIK44_00755</name>
</gene>
<proteinExistence type="predicted"/>